<evidence type="ECO:0000259" key="1">
    <source>
        <dbReference type="Pfam" id="PF00296"/>
    </source>
</evidence>
<proteinExistence type="predicted"/>
<accession>A0ABP9QN40</accession>
<dbReference type="SUPFAM" id="SSF51679">
    <property type="entry name" value="Bacterial luciferase-like"/>
    <property type="match status" value="1"/>
</dbReference>
<organism evidence="2 3">
    <name type="scientific">Pseudonocardia eucalypti</name>
    <dbReference type="NCBI Taxonomy" id="648755"/>
    <lineage>
        <taxon>Bacteria</taxon>
        <taxon>Bacillati</taxon>
        <taxon>Actinomycetota</taxon>
        <taxon>Actinomycetes</taxon>
        <taxon>Pseudonocardiales</taxon>
        <taxon>Pseudonocardiaceae</taxon>
        <taxon>Pseudonocardia</taxon>
    </lineage>
</organism>
<sequence>MRIGFLTHVDSSGTAEDAYRDTVELAVAAEALGFHTFWVAQHHGSARNGFLPSPLVLLAALAQHTSSIQLGTAVIAAPLEQPRRLAEDAAVVDALSGGRLQLGLGTGNDAEAAERFGHDHADRWVEAVEVLDELCAALDGEGLVPQAPGLRRRLWWATGSASGAHLAAARGMGLITGRLPHIPGSTVLRDLRRYWTRAVDEPRVGGSRILPPDAAPKQLAAEWATDPTLGWSTELIVQAGPTRPALADRVAAMRMFARDLEPALTVALAARHGELARV</sequence>
<dbReference type="EMBL" id="BAABJP010000030">
    <property type="protein sequence ID" value="GAA5164684.1"/>
    <property type="molecule type" value="Genomic_DNA"/>
</dbReference>
<dbReference type="PANTHER" id="PTHR30137">
    <property type="entry name" value="LUCIFERASE-LIKE MONOOXYGENASE"/>
    <property type="match status" value="1"/>
</dbReference>
<name>A0ABP9QN40_9PSEU</name>
<feature type="domain" description="Luciferase-like" evidence="1">
    <location>
        <begin position="6"/>
        <end position="208"/>
    </location>
</feature>
<keyword evidence="3" id="KW-1185">Reference proteome</keyword>
<dbReference type="Gene3D" id="3.20.20.30">
    <property type="entry name" value="Luciferase-like domain"/>
    <property type="match status" value="1"/>
</dbReference>
<dbReference type="InterPro" id="IPR050766">
    <property type="entry name" value="Bact_Lucif_Oxidored"/>
</dbReference>
<comment type="caution">
    <text evidence="2">The sequence shown here is derived from an EMBL/GenBank/DDBJ whole genome shotgun (WGS) entry which is preliminary data.</text>
</comment>
<protein>
    <submittedName>
        <fullName evidence="2">LLM class flavin-dependent oxidoreductase</fullName>
    </submittedName>
</protein>
<dbReference type="InterPro" id="IPR036661">
    <property type="entry name" value="Luciferase-like_sf"/>
</dbReference>
<dbReference type="RefSeq" id="WP_345703158.1">
    <property type="nucleotide sequence ID" value="NZ_BAABJP010000030.1"/>
</dbReference>
<evidence type="ECO:0000313" key="2">
    <source>
        <dbReference type="EMBL" id="GAA5164684.1"/>
    </source>
</evidence>
<reference evidence="3" key="1">
    <citation type="journal article" date="2019" name="Int. J. Syst. Evol. Microbiol.">
        <title>The Global Catalogue of Microorganisms (GCM) 10K type strain sequencing project: providing services to taxonomists for standard genome sequencing and annotation.</title>
        <authorList>
            <consortium name="The Broad Institute Genomics Platform"/>
            <consortium name="The Broad Institute Genome Sequencing Center for Infectious Disease"/>
            <person name="Wu L."/>
            <person name="Ma J."/>
        </authorList>
    </citation>
    <scope>NUCLEOTIDE SEQUENCE [LARGE SCALE GENOMIC DNA]</scope>
    <source>
        <strain evidence="3">JCM 18303</strain>
    </source>
</reference>
<evidence type="ECO:0000313" key="3">
    <source>
        <dbReference type="Proteomes" id="UP001428817"/>
    </source>
</evidence>
<dbReference type="PANTHER" id="PTHR30137:SF15">
    <property type="entry name" value="BLL6902 PROTEIN"/>
    <property type="match status" value="1"/>
</dbReference>
<gene>
    <name evidence="2" type="ORF">GCM10023321_53550</name>
</gene>
<dbReference type="InterPro" id="IPR011251">
    <property type="entry name" value="Luciferase-like_dom"/>
</dbReference>
<dbReference type="Pfam" id="PF00296">
    <property type="entry name" value="Bac_luciferase"/>
    <property type="match status" value="1"/>
</dbReference>
<dbReference type="Proteomes" id="UP001428817">
    <property type="component" value="Unassembled WGS sequence"/>
</dbReference>